<comment type="caution">
    <text evidence="1">The sequence shown here is derived from an EMBL/GenBank/DDBJ whole genome shotgun (WGS) entry which is preliminary data.</text>
</comment>
<dbReference type="Proteomes" id="UP000240978">
    <property type="component" value="Unassembled WGS sequence"/>
</dbReference>
<evidence type="ECO:0000313" key="1">
    <source>
        <dbReference type="EMBL" id="PSL22983.1"/>
    </source>
</evidence>
<proteinExistence type="predicted"/>
<keyword evidence="2" id="KW-1185">Reference proteome</keyword>
<organism evidence="1 2">
    <name type="scientific">Chitinophaga ginsengisoli</name>
    <dbReference type="NCBI Taxonomy" id="363837"/>
    <lineage>
        <taxon>Bacteria</taxon>
        <taxon>Pseudomonadati</taxon>
        <taxon>Bacteroidota</taxon>
        <taxon>Chitinophagia</taxon>
        <taxon>Chitinophagales</taxon>
        <taxon>Chitinophagaceae</taxon>
        <taxon>Chitinophaga</taxon>
    </lineage>
</organism>
<evidence type="ECO:0000313" key="2">
    <source>
        <dbReference type="Proteomes" id="UP000240978"/>
    </source>
</evidence>
<reference evidence="1 2" key="1">
    <citation type="submission" date="2018-03" db="EMBL/GenBank/DDBJ databases">
        <title>Genomic Encyclopedia of Archaeal and Bacterial Type Strains, Phase II (KMG-II): from individual species to whole genera.</title>
        <authorList>
            <person name="Goeker M."/>
        </authorList>
    </citation>
    <scope>NUCLEOTIDE SEQUENCE [LARGE SCALE GENOMIC DNA]</scope>
    <source>
        <strain evidence="1 2">DSM 18107</strain>
    </source>
</reference>
<gene>
    <name evidence="1" type="ORF">CLV42_1193</name>
</gene>
<dbReference type="AlphaFoldDB" id="A0A2P8FMQ7"/>
<sequence length="100" mass="11618">MKAFKDKPTTLVFTTRFIIKNREPILNIFHHEEDGAWEFTGQTQAIVDTDYNVILLSEMINIDPGIFEVADLPLGYRAFRSSPIDPWQLSPIPDQNRHQF</sequence>
<protein>
    <recommendedName>
        <fullName evidence="3">DUF2185 domain-containing protein</fullName>
    </recommendedName>
</protein>
<accession>A0A2P8FMQ7</accession>
<dbReference type="OrthoDB" id="9793188at2"/>
<name>A0A2P8FMQ7_9BACT</name>
<dbReference type="RefSeq" id="WP_106605551.1">
    <property type="nucleotide sequence ID" value="NZ_PYGK01000019.1"/>
</dbReference>
<evidence type="ECO:0008006" key="3">
    <source>
        <dbReference type="Google" id="ProtNLM"/>
    </source>
</evidence>
<dbReference type="EMBL" id="PYGK01000019">
    <property type="protein sequence ID" value="PSL22983.1"/>
    <property type="molecule type" value="Genomic_DNA"/>
</dbReference>